<dbReference type="Gene3D" id="3.90.25.10">
    <property type="entry name" value="UDP-galactose 4-epimerase, domain 1"/>
    <property type="match status" value="1"/>
</dbReference>
<dbReference type="SUPFAM" id="SSF51735">
    <property type="entry name" value="NAD(P)-binding Rossmann-fold domains"/>
    <property type="match status" value="1"/>
</dbReference>
<comment type="similarity">
    <text evidence="1 2">Belongs to the dTDP-4-dehydrorhamnose reductase family.</text>
</comment>
<keyword evidence="2" id="KW-0521">NADP</keyword>
<accession>A0ABX2ZNA4</accession>
<protein>
    <recommendedName>
        <fullName evidence="2">dTDP-4-dehydrorhamnose reductase</fullName>
        <ecNumber evidence="2">1.1.1.133</ecNumber>
    </recommendedName>
</protein>
<dbReference type="InterPro" id="IPR005913">
    <property type="entry name" value="dTDP_dehydrorham_reduct"/>
</dbReference>
<reference evidence="4 5" key="1">
    <citation type="submission" date="2016-07" db="EMBL/GenBank/DDBJ databases">
        <authorList>
            <person name="Townsley L."/>
            <person name="Shank E.A."/>
        </authorList>
    </citation>
    <scope>NUCLEOTIDE SEQUENCE [LARGE SCALE GENOMIC DNA]</scope>
    <source>
        <strain evidence="4 5">CH01</strain>
    </source>
</reference>
<dbReference type="InterPro" id="IPR036291">
    <property type="entry name" value="NAD(P)-bd_dom_sf"/>
</dbReference>
<proteinExistence type="inferred from homology"/>
<dbReference type="EMBL" id="MDKC01000033">
    <property type="protein sequence ID" value="ODG90671.1"/>
    <property type="molecule type" value="Genomic_DNA"/>
</dbReference>
<evidence type="ECO:0000313" key="5">
    <source>
        <dbReference type="Proteomes" id="UP000094580"/>
    </source>
</evidence>
<comment type="pathway">
    <text evidence="2">Carbohydrate biosynthesis; dTDP-L-rhamnose biosynthesis.</text>
</comment>
<evidence type="ECO:0000259" key="3">
    <source>
        <dbReference type="Pfam" id="PF04321"/>
    </source>
</evidence>
<feature type="domain" description="RmlD-like substrate binding" evidence="3">
    <location>
        <begin position="1"/>
        <end position="234"/>
    </location>
</feature>
<dbReference type="Pfam" id="PF04321">
    <property type="entry name" value="RmlD_sub_bind"/>
    <property type="match status" value="1"/>
</dbReference>
<name>A0ABX2ZNA4_9BACI</name>
<sequence length="269" mass="30831">MKLLILGASGLVGKALIKEFSPNYDVYGTFNQTKLDLKNDHQLQWDINDSEKILDWIDRICPDVIVSCLRGDFTVQFEAHSRIVEKIKSTSTKFLFCSTTNVFDGEVSKHHAENDLTIAESDYGQFKIKCEELIKNEIGDNGIVLRLPMVWGKHSPRLNEIKDKIEKGQEIEAYDNIFLNHAIDTGIAKQVRRIIENDLKGIFHLATTNIDSQYSFIFKLVKSLSNEGKVKSLTLENYDEYNFGLLTNRTDLSPDFYYDSDEVINQLVH</sequence>
<organism evidence="4 5">
    <name type="scientific">Gottfriedia luciferensis</name>
    <dbReference type="NCBI Taxonomy" id="178774"/>
    <lineage>
        <taxon>Bacteria</taxon>
        <taxon>Bacillati</taxon>
        <taxon>Bacillota</taxon>
        <taxon>Bacilli</taxon>
        <taxon>Bacillales</taxon>
        <taxon>Bacillaceae</taxon>
        <taxon>Gottfriedia</taxon>
    </lineage>
</organism>
<dbReference type="PANTHER" id="PTHR10491">
    <property type="entry name" value="DTDP-4-DEHYDRORHAMNOSE REDUCTASE"/>
    <property type="match status" value="1"/>
</dbReference>
<comment type="function">
    <text evidence="2">Catalyzes the reduction of dTDP-6-deoxy-L-lyxo-4-hexulose to yield dTDP-L-rhamnose.</text>
</comment>
<keyword evidence="2" id="KW-0560">Oxidoreductase</keyword>
<dbReference type="EC" id="1.1.1.133" evidence="2"/>
<dbReference type="Gene3D" id="3.40.50.720">
    <property type="entry name" value="NAD(P)-binding Rossmann-like Domain"/>
    <property type="match status" value="1"/>
</dbReference>
<evidence type="ECO:0000256" key="1">
    <source>
        <dbReference type="ARBA" id="ARBA00010944"/>
    </source>
</evidence>
<dbReference type="RefSeq" id="WP_069034563.1">
    <property type="nucleotide sequence ID" value="NZ_MDKC01000033.1"/>
</dbReference>
<dbReference type="PANTHER" id="PTHR10491:SF4">
    <property type="entry name" value="METHIONINE ADENOSYLTRANSFERASE 2 SUBUNIT BETA"/>
    <property type="match status" value="1"/>
</dbReference>
<dbReference type="Proteomes" id="UP000094580">
    <property type="component" value="Unassembled WGS sequence"/>
</dbReference>
<comment type="caution">
    <text evidence="4">The sequence shown here is derived from an EMBL/GenBank/DDBJ whole genome shotgun (WGS) entry which is preliminary data.</text>
</comment>
<dbReference type="InterPro" id="IPR029903">
    <property type="entry name" value="RmlD-like-bd"/>
</dbReference>
<gene>
    <name evidence="4" type="ORF">BED47_09455</name>
</gene>
<evidence type="ECO:0000313" key="4">
    <source>
        <dbReference type="EMBL" id="ODG90671.1"/>
    </source>
</evidence>
<keyword evidence="5" id="KW-1185">Reference proteome</keyword>
<evidence type="ECO:0000256" key="2">
    <source>
        <dbReference type="RuleBase" id="RU364082"/>
    </source>
</evidence>